<dbReference type="SMART" id="SM00387">
    <property type="entry name" value="HATPase_c"/>
    <property type="match status" value="1"/>
</dbReference>
<comment type="catalytic activity">
    <reaction evidence="1">
        <text>ATP + protein L-histidine = ADP + protein N-phospho-L-histidine.</text>
        <dbReference type="EC" id="2.7.13.3"/>
    </reaction>
</comment>
<organism evidence="14 15">
    <name type="scientific">Chromobacterium sinusclupearum</name>
    <dbReference type="NCBI Taxonomy" id="2077146"/>
    <lineage>
        <taxon>Bacteria</taxon>
        <taxon>Pseudomonadati</taxon>
        <taxon>Pseudomonadota</taxon>
        <taxon>Betaproteobacteria</taxon>
        <taxon>Neisseriales</taxon>
        <taxon>Chromobacteriaceae</taxon>
        <taxon>Chromobacterium</taxon>
    </lineage>
</organism>
<dbReference type="FunFam" id="3.30.565.10:FF:000016">
    <property type="entry name" value="Chemotaxis protein CheA, putative"/>
    <property type="match status" value="1"/>
</dbReference>
<evidence type="ECO:0000256" key="5">
    <source>
        <dbReference type="ARBA" id="ARBA00022553"/>
    </source>
</evidence>
<comment type="function">
    <text evidence="9">Involved in the transmission of sensory signals from the chemoreceptors to the flagellar motors. CheA is autophosphorylated; it can transfer its phosphate group to either CheB or CheY.</text>
</comment>
<keyword evidence="15" id="KW-1185">Reference proteome</keyword>
<dbReference type="Gene3D" id="3.30.565.10">
    <property type="entry name" value="Histidine kinase-like ATPase, C-terminal domain"/>
    <property type="match status" value="1"/>
</dbReference>
<dbReference type="InterPro" id="IPR036641">
    <property type="entry name" value="HPT_dom_sf"/>
</dbReference>
<evidence type="ECO:0000256" key="1">
    <source>
        <dbReference type="ARBA" id="ARBA00000085"/>
    </source>
</evidence>
<reference evidence="14 15" key="1">
    <citation type="submission" date="2018-01" db="EMBL/GenBank/DDBJ databases">
        <title>Genomic Sequence of Chromobacterium MWU13-2610 from wild cranberry bogs within the Cape Cod National Seashore.</title>
        <authorList>
            <person name="O'Hara-Hanley K."/>
            <person name="Soby S."/>
            <person name="Harrison A."/>
        </authorList>
    </citation>
    <scope>NUCLEOTIDE SEQUENCE [LARGE SCALE GENOMIC DNA]</scope>
    <source>
        <strain evidence="14 15">MWU13-2610</strain>
    </source>
</reference>
<dbReference type="EMBL" id="PPTF01000020">
    <property type="protein sequence ID" value="POA99454.1"/>
    <property type="molecule type" value="Genomic_DNA"/>
</dbReference>
<protein>
    <recommendedName>
        <fullName evidence="4">Chemotaxis protein CheA</fullName>
        <ecNumber evidence="3">2.7.13.3</ecNumber>
    </recommendedName>
</protein>
<keyword evidence="11" id="KW-1133">Transmembrane helix</keyword>
<dbReference type="AlphaFoldDB" id="A0A2K4MQS9"/>
<dbReference type="Gene3D" id="6.10.340.10">
    <property type="match status" value="1"/>
</dbReference>
<evidence type="ECO:0000256" key="9">
    <source>
        <dbReference type="ARBA" id="ARBA00035100"/>
    </source>
</evidence>
<dbReference type="PROSITE" id="PS50885">
    <property type="entry name" value="HAMP"/>
    <property type="match status" value="1"/>
</dbReference>
<dbReference type="Pfam" id="PF02518">
    <property type="entry name" value="HATPase_c"/>
    <property type="match status" value="1"/>
</dbReference>
<dbReference type="Proteomes" id="UP000236416">
    <property type="component" value="Unassembled WGS sequence"/>
</dbReference>
<evidence type="ECO:0000256" key="7">
    <source>
        <dbReference type="ARBA" id="ARBA00022777"/>
    </source>
</evidence>
<dbReference type="SUPFAM" id="SSF55874">
    <property type="entry name" value="ATPase domain of HSP90 chaperone/DNA topoisomerase II/histidine kinase"/>
    <property type="match status" value="1"/>
</dbReference>
<dbReference type="CDD" id="cd06225">
    <property type="entry name" value="HAMP"/>
    <property type="match status" value="1"/>
</dbReference>
<dbReference type="Pfam" id="PF12729">
    <property type="entry name" value="4HB_MCP_1"/>
    <property type="match status" value="1"/>
</dbReference>
<dbReference type="Gene3D" id="1.20.120.160">
    <property type="entry name" value="HPT domain"/>
    <property type="match status" value="1"/>
</dbReference>
<keyword evidence="6" id="KW-0808">Transferase</keyword>
<sequence length="789" mass="86576">MNIRNRILLLVSVSFLSILAVGGYAVWKSHANAAAVKSVTEGEVPSALASADLLSSLKDVQLGMMTFLQASDANLQSQAKEQLAASEKALQSQLALQKSMASSPTQRGLADQAQEVYDNYVGAINDTIKFKQGGQSDLADATYAGGVLQFHDNLQQIVTTLRVEKTRNKDEAILTLNRNLSGAAMTLTLVTVATLLALGVLGWLLYRQIVLPIRHMQDTMSEIADSQDFSRRVPVEREDEIGKSIVAFNSMVARIEESSALVRQKSNDIQAMLQNIPQGILTIVDGMAVHHEYSAHLESILGHGDIAGRNIMDVLFADGKLGADALSQVEAAIASCLGEDSMNFEFNRHLLVGELERQGKVLDLSWSVIVDEQDRVERLMLCVRDVTELKALAAEANEQKRELAIIGEILAVSQDKFHDFIAGAVRFIGESEQLIRQYPNGDREAINQLFRNLHTIKGNARTYGLSQLTDIVHQAEQSYELLRQPKPEIVWDQTQLLRELEAVRDSVEHYARVNEVSLGRKGPGRVGGADFLLVDRDQVREMLQRLETVNTGNLHELISVHNSVRHVLSRMGTEPVTEILAGVLDSLPSLAHELGKDVPQVRVRDNGYVLRNQASATLKNVFMHLMRNALDHGLEAPDERVALGKSPQGAIVLDLRVADGRLELALADDGRGLALGRIRERALQQGLIAADAELSDEETAQLIFRPGFSTAAKLTAVSGRGVGMDAVQSFIKREQGRIELRFLDNERGMDFRRFETVVVLPDSLAVAVEPRAAISDVAHVAAENALNPV</sequence>
<evidence type="ECO:0000256" key="11">
    <source>
        <dbReference type="SAM" id="Phobius"/>
    </source>
</evidence>
<evidence type="ECO:0000256" key="2">
    <source>
        <dbReference type="ARBA" id="ARBA00004370"/>
    </source>
</evidence>
<dbReference type="GO" id="GO:0016020">
    <property type="term" value="C:membrane"/>
    <property type="evidence" value="ECO:0007669"/>
    <property type="project" value="UniProtKB-SubCell"/>
</dbReference>
<dbReference type="InterPro" id="IPR008207">
    <property type="entry name" value="Sig_transdc_His_kin_Hpt_dom"/>
</dbReference>
<dbReference type="EC" id="2.7.13.3" evidence="3"/>
<dbReference type="Gene3D" id="3.30.450.20">
    <property type="entry name" value="PAS domain"/>
    <property type="match status" value="1"/>
</dbReference>
<feature type="transmembrane region" description="Helical" evidence="11">
    <location>
        <begin position="7"/>
        <end position="27"/>
    </location>
</feature>
<evidence type="ECO:0000256" key="6">
    <source>
        <dbReference type="ARBA" id="ARBA00022679"/>
    </source>
</evidence>
<keyword evidence="11" id="KW-0812">Transmembrane</keyword>
<dbReference type="GO" id="GO:0000160">
    <property type="term" value="P:phosphorelay signal transduction system"/>
    <property type="evidence" value="ECO:0007669"/>
    <property type="project" value="UniProtKB-KW"/>
</dbReference>
<dbReference type="Pfam" id="PF00672">
    <property type="entry name" value="HAMP"/>
    <property type="match status" value="1"/>
</dbReference>
<accession>A0A2K4MQS9</accession>
<dbReference type="SUPFAM" id="SSF158472">
    <property type="entry name" value="HAMP domain-like"/>
    <property type="match status" value="1"/>
</dbReference>
<dbReference type="CDD" id="cd00088">
    <property type="entry name" value="HPT"/>
    <property type="match status" value="1"/>
</dbReference>
<evidence type="ECO:0000256" key="8">
    <source>
        <dbReference type="ARBA" id="ARBA00023012"/>
    </source>
</evidence>
<gene>
    <name evidence="14" type="ORF">C2134_06720</name>
</gene>
<dbReference type="PANTHER" id="PTHR43395">
    <property type="entry name" value="SENSOR HISTIDINE KINASE CHEA"/>
    <property type="match status" value="1"/>
</dbReference>
<keyword evidence="8" id="KW-0902">Two-component regulatory system</keyword>
<dbReference type="InterPro" id="IPR024478">
    <property type="entry name" value="HlyB_4HB_MCP"/>
</dbReference>
<evidence type="ECO:0000259" key="12">
    <source>
        <dbReference type="PROSITE" id="PS50885"/>
    </source>
</evidence>
<dbReference type="SMART" id="SM00304">
    <property type="entry name" value="HAMP"/>
    <property type="match status" value="1"/>
</dbReference>
<dbReference type="PANTHER" id="PTHR43395:SF1">
    <property type="entry name" value="CHEMOTAXIS PROTEIN CHEA"/>
    <property type="match status" value="1"/>
</dbReference>
<comment type="subcellular location">
    <subcellularLocation>
        <location evidence="2">Membrane</location>
    </subcellularLocation>
</comment>
<feature type="domain" description="HPt" evidence="13">
    <location>
        <begin position="409"/>
        <end position="514"/>
    </location>
</feature>
<keyword evidence="7" id="KW-0418">Kinase</keyword>
<dbReference type="InterPro" id="IPR003660">
    <property type="entry name" value="HAMP_dom"/>
</dbReference>
<evidence type="ECO:0000256" key="4">
    <source>
        <dbReference type="ARBA" id="ARBA00021495"/>
    </source>
</evidence>
<evidence type="ECO:0000313" key="14">
    <source>
        <dbReference type="EMBL" id="POA99454.1"/>
    </source>
</evidence>
<comment type="caution">
    <text evidence="14">The sequence shown here is derived from an EMBL/GenBank/DDBJ whole genome shotgun (WGS) entry which is preliminary data.</text>
</comment>
<feature type="modified residue" description="Phosphohistidine" evidence="10">
    <location>
        <position position="454"/>
    </location>
</feature>
<dbReference type="InterPro" id="IPR051315">
    <property type="entry name" value="Bact_Chemotaxis_CheA"/>
</dbReference>
<evidence type="ECO:0000256" key="10">
    <source>
        <dbReference type="PROSITE-ProRule" id="PRU00110"/>
    </source>
</evidence>
<evidence type="ECO:0000256" key="3">
    <source>
        <dbReference type="ARBA" id="ARBA00012438"/>
    </source>
</evidence>
<feature type="transmembrane region" description="Helical" evidence="11">
    <location>
        <begin position="183"/>
        <end position="206"/>
    </location>
</feature>
<evidence type="ECO:0000259" key="13">
    <source>
        <dbReference type="PROSITE" id="PS50894"/>
    </source>
</evidence>
<dbReference type="GO" id="GO:0004673">
    <property type="term" value="F:protein histidine kinase activity"/>
    <property type="evidence" value="ECO:0007669"/>
    <property type="project" value="UniProtKB-EC"/>
</dbReference>
<keyword evidence="5 10" id="KW-0597">Phosphoprotein</keyword>
<dbReference type="PROSITE" id="PS50894">
    <property type="entry name" value="HPT"/>
    <property type="match status" value="1"/>
</dbReference>
<dbReference type="SMART" id="SM00073">
    <property type="entry name" value="HPT"/>
    <property type="match status" value="1"/>
</dbReference>
<dbReference type="SUPFAM" id="SSF47226">
    <property type="entry name" value="Histidine-containing phosphotransfer domain, HPT domain"/>
    <property type="match status" value="1"/>
</dbReference>
<dbReference type="Pfam" id="PF01627">
    <property type="entry name" value="Hpt"/>
    <property type="match status" value="1"/>
</dbReference>
<evidence type="ECO:0000313" key="15">
    <source>
        <dbReference type="Proteomes" id="UP000236416"/>
    </source>
</evidence>
<feature type="domain" description="HAMP" evidence="12">
    <location>
        <begin position="207"/>
        <end position="260"/>
    </location>
</feature>
<dbReference type="RefSeq" id="WP_103318612.1">
    <property type="nucleotide sequence ID" value="NZ_PPTF01000020.1"/>
</dbReference>
<name>A0A2K4MQS9_9NEIS</name>
<dbReference type="InterPro" id="IPR003594">
    <property type="entry name" value="HATPase_dom"/>
</dbReference>
<proteinExistence type="predicted"/>
<keyword evidence="11" id="KW-0472">Membrane</keyword>
<dbReference type="InterPro" id="IPR036890">
    <property type="entry name" value="HATPase_C_sf"/>
</dbReference>